<evidence type="ECO:0000256" key="5">
    <source>
        <dbReference type="SAM" id="MobiDB-lite"/>
    </source>
</evidence>
<reference evidence="7" key="1">
    <citation type="submission" date="2018-06" db="EMBL/GenBank/DDBJ databases">
        <authorList>
            <person name="Zhirakovskaya E."/>
        </authorList>
    </citation>
    <scope>NUCLEOTIDE SEQUENCE</scope>
</reference>
<dbReference type="PRINTS" id="PR01590">
    <property type="entry name" value="HTHFIS"/>
</dbReference>
<dbReference type="SUPFAM" id="SSF52540">
    <property type="entry name" value="P-loop containing nucleoside triphosphate hydrolases"/>
    <property type="match status" value="1"/>
</dbReference>
<organism evidence="7">
    <name type="scientific">hydrothermal vent metagenome</name>
    <dbReference type="NCBI Taxonomy" id="652676"/>
    <lineage>
        <taxon>unclassified sequences</taxon>
        <taxon>metagenomes</taxon>
        <taxon>ecological metagenomes</taxon>
    </lineage>
</organism>
<keyword evidence="1" id="KW-0547">Nucleotide-binding</keyword>
<dbReference type="Pfam" id="PF02954">
    <property type="entry name" value="HTH_8"/>
    <property type="match status" value="1"/>
</dbReference>
<accession>A0A3B0YA88</accession>
<dbReference type="Gene3D" id="1.10.10.60">
    <property type="entry name" value="Homeodomain-like"/>
    <property type="match status" value="1"/>
</dbReference>
<dbReference type="Gene3D" id="3.40.50.300">
    <property type="entry name" value="P-loop containing nucleotide triphosphate hydrolases"/>
    <property type="match status" value="1"/>
</dbReference>
<evidence type="ECO:0000313" key="7">
    <source>
        <dbReference type="EMBL" id="VAW76501.1"/>
    </source>
</evidence>
<name>A0A3B0YA88_9ZZZZ</name>
<dbReference type="InterPro" id="IPR027417">
    <property type="entry name" value="P-loop_NTPase"/>
</dbReference>
<feature type="compositionally biased region" description="Low complexity" evidence="5">
    <location>
        <begin position="113"/>
        <end position="127"/>
    </location>
</feature>
<evidence type="ECO:0000256" key="2">
    <source>
        <dbReference type="ARBA" id="ARBA00022840"/>
    </source>
</evidence>
<sequence length="170" mass="19105">SNQNLRELVDAGDFRADLYYRLAVIPVEIPALRDRPGDIPLLIRFICDQLVSRGYPDNLDCDKEAMQLMMDYPWPGNVRELSNAVEHGMILAENGQVKASALPYDIRHYHSGTSTQPSQSTASPATSLDDSKQEILDALKASKGNRAEAARKLGIDRSTLWRRMHRLELV</sequence>
<dbReference type="GO" id="GO:0005524">
    <property type="term" value="F:ATP binding"/>
    <property type="evidence" value="ECO:0007669"/>
    <property type="project" value="UniProtKB-KW"/>
</dbReference>
<protein>
    <recommendedName>
        <fullName evidence="6">Sigma-54 factor interaction domain-containing protein</fullName>
    </recommendedName>
</protein>
<dbReference type="AlphaFoldDB" id="A0A3B0YA88"/>
<dbReference type="InterPro" id="IPR025944">
    <property type="entry name" value="Sigma_54_int_dom_CS"/>
</dbReference>
<dbReference type="PANTHER" id="PTHR32071">
    <property type="entry name" value="TRANSCRIPTIONAL REGULATORY PROTEIN"/>
    <property type="match status" value="1"/>
</dbReference>
<feature type="non-terminal residue" evidence="7">
    <location>
        <position position="1"/>
    </location>
</feature>
<keyword evidence="4" id="KW-0804">Transcription</keyword>
<evidence type="ECO:0000256" key="3">
    <source>
        <dbReference type="ARBA" id="ARBA00023015"/>
    </source>
</evidence>
<dbReference type="InterPro" id="IPR002197">
    <property type="entry name" value="HTH_Fis"/>
</dbReference>
<feature type="region of interest" description="Disordered" evidence="5">
    <location>
        <begin position="108"/>
        <end position="129"/>
    </location>
</feature>
<proteinExistence type="predicted"/>
<evidence type="ECO:0000259" key="6">
    <source>
        <dbReference type="PROSITE" id="PS50045"/>
    </source>
</evidence>
<dbReference type="PROSITE" id="PS00688">
    <property type="entry name" value="SIGMA54_INTERACT_3"/>
    <property type="match status" value="1"/>
</dbReference>
<keyword evidence="2" id="KW-0067">ATP-binding</keyword>
<dbReference type="Pfam" id="PF25601">
    <property type="entry name" value="AAA_lid_14"/>
    <property type="match status" value="1"/>
</dbReference>
<keyword evidence="3" id="KW-0805">Transcription regulation</keyword>
<evidence type="ECO:0000256" key="1">
    <source>
        <dbReference type="ARBA" id="ARBA00022741"/>
    </source>
</evidence>
<dbReference type="Gene3D" id="1.10.8.60">
    <property type="match status" value="1"/>
</dbReference>
<dbReference type="GO" id="GO:0043565">
    <property type="term" value="F:sequence-specific DNA binding"/>
    <property type="evidence" value="ECO:0007669"/>
    <property type="project" value="InterPro"/>
</dbReference>
<dbReference type="InterPro" id="IPR058031">
    <property type="entry name" value="AAA_lid_NorR"/>
</dbReference>
<evidence type="ECO:0000256" key="4">
    <source>
        <dbReference type="ARBA" id="ARBA00023163"/>
    </source>
</evidence>
<gene>
    <name evidence="7" type="ORF">MNBD_GAMMA13-741</name>
</gene>
<dbReference type="InterPro" id="IPR002078">
    <property type="entry name" value="Sigma_54_int"/>
</dbReference>
<dbReference type="EMBL" id="UOFK01000099">
    <property type="protein sequence ID" value="VAW76501.1"/>
    <property type="molecule type" value="Genomic_DNA"/>
</dbReference>
<dbReference type="Pfam" id="PF00158">
    <property type="entry name" value="Sigma54_activat"/>
    <property type="match status" value="1"/>
</dbReference>
<dbReference type="GO" id="GO:0006355">
    <property type="term" value="P:regulation of DNA-templated transcription"/>
    <property type="evidence" value="ECO:0007669"/>
    <property type="project" value="InterPro"/>
</dbReference>
<feature type="domain" description="Sigma-54 factor interaction" evidence="6">
    <location>
        <begin position="1"/>
        <end position="90"/>
    </location>
</feature>
<dbReference type="PROSITE" id="PS50045">
    <property type="entry name" value="SIGMA54_INTERACT_4"/>
    <property type="match status" value="1"/>
</dbReference>
<dbReference type="SUPFAM" id="SSF46689">
    <property type="entry name" value="Homeodomain-like"/>
    <property type="match status" value="1"/>
</dbReference>
<dbReference type="InterPro" id="IPR009057">
    <property type="entry name" value="Homeodomain-like_sf"/>
</dbReference>